<dbReference type="EMBL" id="PNBA02000012">
    <property type="protein sequence ID" value="KAG6406250.1"/>
    <property type="molecule type" value="Genomic_DNA"/>
</dbReference>
<comment type="caution">
    <text evidence="2">The sequence shown here is derived from an EMBL/GenBank/DDBJ whole genome shotgun (WGS) entry which is preliminary data.</text>
</comment>
<evidence type="ECO:0000259" key="1">
    <source>
        <dbReference type="Pfam" id="PF05699"/>
    </source>
</evidence>
<dbReference type="Proteomes" id="UP000298416">
    <property type="component" value="Unassembled WGS sequence"/>
</dbReference>
<name>A0A8X8X5U0_SALSN</name>
<organism evidence="2">
    <name type="scientific">Salvia splendens</name>
    <name type="common">Scarlet sage</name>
    <dbReference type="NCBI Taxonomy" id="180675"/>
    <lineage>
        <taxon>Eukaryota</taxon>
        <taxon>Viridiplantae</taxon>
        <taxon>Streptophyta</taxon>
        <taxon>Embryophyta</taxon>
        <taxon>Tracheophyta</taxon>
        <taxon>Spermatophyta</taxon>
        <taxon>Magnoliopsida</taxon>
        <taxon>eudicotyledons</taxon>
        <taxon>Gunneridae</taxon>
        <taxon>Pentapetalae</taxon>
        <taxon>asterids</taxon>
        <taxon>lamiids</taxon>
        <taxon>Lamiales</taxon>
        <taxon>Lamiaceae</taxon>
        <taxon>Nepetoideae</taxon>
        <taxon>Mentheae</taxon>
        <taxon>Salviinae</taxon>
        <taxon>Salvia</taxon>
        <taxon>Salvia subgen. Calosphace</taxon>
        <taxon>core Calosphace</taxon>
    </lineage>
</organism>
<dbReference type="AlphaFoldDB" id="A0A8X8X5U0"/>
<dbReference type="GO" id="GO:0046983">
    <property type="term" value="F:protein dimerization activity"/>
    <property type="evidence" value="ECO:0007669"/>
    <property type="project" value="InterPro"/>
</dbReference>
<dbReference type="InterPro" id="IPR052035">
    <property type="entry name" value="ZnF_BED_domain_contain"/>
</dbReference>
<dbReference type="InterPro" id="IPR007750">
    <property type="entry name" value="DUF674"/>
</dbReference>
<dbReference type="Pfam" id="PF05056">
    <property type="entry name" value="DUF674"/>
    <property type="match status" value="2"/>
</dbReference>
<evidence type="ECO:0000313" key="3">
    <source>
        <dbReference type="Proteomes" id="UP000298416"/>
    </source>
</evidence>
<proteinExistence type="predicted"/>
<dbReference type="PANTHER" id="PTHR46481:SF7">
    <property type="entry name" value="ZINC FINGER BED DOMAIN-CONTAINING PROTEIN RICESLEEPER 2-LIKE"/>
    <property type="match status" value="1"/>
</dbReference>
<protein>
    <recommendedName>
        <fullName evidence="1">HAT C-terminal dimerisation domain-containing protein</fullName>
    </recommendedName>
</protein>
<dbReference type="SUPFAM" id="SSF53098">
    <property type="entry name" value="Ribonuclease H-like"/>
    <property type="match status" value="1"/>
</dbReference>
<dbReference type="PANTHER" id="PTHR46481">
    <property type="entry name" value="ZINC FINGER BED DOMAIN-CONTAINING PROTEIN 4"/>
    <property type="match status" value="1"/>
</dbReference>
<keyword evidence="3" id="KW-1185">Reference proteome</keyword>
<evidence type="ECO:0000313" key="2">
    <source>
        <dbReference type="EMBL" id="KAG6406250.1"/>
    </source>
</evidence>
<accession>A0A8X8X5U0</accession>
<reference evidence="2" key="1">
    <citation type="submission" date="2018-01" db="EMBL/GenBank/DDBJ databases">
        <authorList>
            <person name="Mao J.F."/>
        </authorList>
    </citation>
    <scope>NUCLEOTIDE SEQUENCE</scope>
    <source>
        <strain evidence="2">Huo1</strain>
        <tissue evidence="2">Leaf</tissue>
    </source>
</reference>
<sequence length="805" mass="90133">MSNDKELKLHVTVFVDKERSKVLFAEASSAFVDVLLSFMLLPLGKILKVLEDHNAGEAAAIGSLTTLYRGIVNLGDVHFRTELEKQKLLSPASHYDTESEKLSVNVFKPVTSDPNSVDTYEGVFTESLATFIISDDLKLIPMGSMMGTIRALGIDNLADIDNAEELDVAFGSQEFVDLLRLSLVSRNPLTANPLTAFVLNGGKTWLTLKKCNEQGNGQLQTINDKVASTNTRKMALKAIFQKSTNNFLFAQVDCDFINFLCGILTVPLGTVVSYLGCNSACLTNQFSRFNFDPNVENHHYVHGVSSYMVNSDLNVSLFDTSISLLRKLGISMGDIEQVEVQVGLEEGLNILKEALISTTALEDETEKETEALICSLSFFPFILPLQSAIALPRLLQYPPPPSVFALSHQPPPLTLLENNGTSAMWKHQASCLKKNEAEKNKTPLSQDELRQDIQERGRYALCRMIVLDEQPFRYTIRSDCVKMFLEDRELLKVVFSRPSMSREWRLHKKIISFFDITSHKGDDIAKVLIKALTNWGIQRLFCCTMDNAKNNGVAIKEMKSTFNERGMLVANGQYFHQRCVAHILNLVVEDDMKQIGMAVVRVREAVKWIKGSSTRSKAFKDIAKAALPYEPVMKLFNNVTPQFGRDLRNLKHNDLTVGVPGEEDWIEVRKMCSFLQSFYAMTRLVSGTTSCNILCVASEDDDDEDGSSELTRYFAERQYKANEDDFDILMWWKTYGISYPILSEMAKDILAIPISSVASESAFSMGGLSSSSSADLMEEEGEPIPFLKKLYYETVEALHKDGKVT</sequence>
<dbReference type="Pfam" id="PF05699">
    <property type="entry name" value="Dimer_Tnp_hAT"/>
    <property type="match status" value="1"/>
</dbReference>
<dbReference type="InterPro" id="IPR012337">
    <property type="entry name" value="RNaseH-like_sf"/>
</dbReference>
<gene>
    <name evidence="2" type="ORF">SASPL_133849</name>
</gene>
<dbReference type="InterPro" id="IPR008906">
    <property type="entry name" value="HATC_C_dom"/>
</dbReference>
<feature type="domain" description="HAT C-terminal dimerisation" evidence="1">
    <location>
        <begin position="709"/>
        <end position="768"/>
    </location>
</feature>
<reference evidence="2" key="2">
    <citation type="submission" date="2020-08" db="EMBL/GenBank/DDBJ databases">
        <title>Plant Genome Project.</title>
        <authorList>
            <person name="Zhang R.-G."/>
        </authorList>
    </citation>
    <scope>NUCLEOTIDE SEQUENCE</scope>
    <source>
        <strain evidence="2">Huo1</strain>
        <tissue evidence="2">Leaf</tissue>
    </source>
</reference>